<protein>
    <submittedName>
        <fullName evidence="1">Uncharacterized protein</fullName>
    </submittedName>
</protein>
<accession>A0A2T0LEC2</accession>
<dbReference type="Proteomes" id="UP000237797">
    <property type="component" value="Unassembled WGS sequence"/>
</dbReference>
<dbReference type="AlphaFoldDB" id="A0A2T0LEC2"/>
<evidence type="ECO:0000313" key="1">
    <source>
        <dbReference type="EMBL" id="PRX40444.1"/>
    </source>
</evidence>
<comment type="caution">
    <text evidence="1">The sequence shown here is derived from an EMBL/GenBank/DDBJ whole genome shotgun (WGS) entry which is preliminary data.</text>
</comment>
<proteinExistence type="predicted"/>
<dbReference type="RefSeq" id="WP_170070432.1">
    <property type="nucleotide sequence ID" value="NZ_PVNE01000013.1"/>
</dbReference>
<name>A0A2T0LEC2_9BACL</name>
<gene>
    <name evidence="1" type="ORF">CLV97_11330</name>
</gene>
<evidence type="ECO:0000313" key="2">
    <source>
        <dbReference type="Proteomes" id="UP000237797"/>
    </source>
</evidence>
<organism evidence="1 2">
    <name type="scientific">Planifilum fimeticola</name>
    <dbReference type="NCBI Taxonomy" id="201975"/>
    <lineage>
        <taxon>Bacteria</taxon>
        <taxon>Bacillati</taxon>
        <taxon>Bacillota</taxon>
        <taxon>Bacilli</taxon>
        <taxon>Bacillales</taxon>
        <taxon>Thermoactinomycetaceae</taxon>
        <taxon>Planifilum</taxon>
    </lineage>
</organism>
<reference evidence="1 2" key="1">
    <citation type="submission" date="2018-03" db="EMBL/GenBank/DDBJ databases">
        <title>Genomic Encyclopedia of Archaeal and Bacterial Type Strains, Phase II (KMG-II): from individual species to whole genera.</title>
        <authorList>
            <person name="Goeker M."/>
        </authorList>
    </citation>
    <scope>NUCLEOTIDE SEQUENCE [LARGE SCALE GENOMIC DNA]</scope>
    <source>
        <strain evidence="1 2">DSM 44946</strain>
    </source>
</reference>
<keyword evidence="2" id="KW-1185">Reference proteome</keyword>
<dbReference type="EMBL" id="PVNE01000013">
    <property type="protein sequence ID" value="PRX40444.1"/>
    <property type="molecule type" value="Genomic_DNA"/>
</dbReference>
<sequence length="57" mass="6787">MFLNPEERLLVIRALQKVIETQPPYARFDEYKQLLDRLKGEEPEQTIEESPIDIDEV</sequence>